<protein>
    <submittedName>
        <fullName evidence="2">Acyl-CoA synthetase family protein</fullName>
    </submittedName>
</protein>
<dbReference type="PANTHER" id="PTHR48221">
    <property type="entry name" value="ACYL-COA SYNTHETASE FAMILY PROTEIN"/>
    <property type="match status" value="1"/>
</dbReference>
<feature type="non-terminal residue" evidence="2">
    <location>
        <position position="1"/>
    </location>
</feature>
<evidence type="ECO:0000256" key="1">
    <source>
        <dbReference type="SAM" id="MobiDB-lite"/>
    </source>
</evidence>
<name>A0A7J6WS76_THATH</name>
<dbReference type="PANTHER" id="PTHR48221:SF2">
    <property type="entry name" value="ACYL-COA SYNTHETASE FAMILY PROTEIN"/>
    <property type="match status" value="1"/>
</dbReference>
<keyword evidence="3" id="KW-1185">Reference proteome</keyword>
<reference evidence="2 3" key="1">
    <citation type="submission" date="2020-06" db="EMBL/GenBank/DDBJ databases">
        <title>Transcriptomic and genomic resources for Thalictrum thalictroides and T. hernandezii: Facilitating candidate gene discovery in an emerging model plant lineage.</title>
        <authorList>
            <person name="Arias T."/>
            <person name="Riano-Pachon D.M."/>
            <person name="Di Stilio V.S."/>
        </authorList>
    </citation>
    <scope>NUCLEOTIDE SEQUENCE [LARGE SCALE GENOMIC DNA]</scope>
    <source>
        <strain evidence="3">cv. WT478/WT964</strain>
        <tissue evidence="2">Leaves</tissue>
    </source>
</reference>
<proteinExistence type="predicted"/>
<dbReference type="EMBL" id="JABWDY010011007">
    <property type="protein sequence ID" value="KAF5200229.1"/>
    <property type="molecule type" value="Genomic_DNA"/>
</dbReference>
<accession>A0A7J6WS76</accession>
<dbReference type="OrthoDB" id="1917939at2759"/>
<feature type="region of interest" description="Disordered" evidence="1">
    <location>
        <begin position="463"/>
        <end position="483"/>
    </location>
</feature>
<evidence type="ECO:0000313" key="3">
    <source>
        <dbReference type="Proteomes" id="UP000554482"/>
    </source>
</evidence>
<evidence type="ECO:0000313" key="2">
    <source>
        <dbReference type="EMBL" id="KAF5200229.1"/>
    </source>
</evidence>
<dbReference type="Proteomes" id="UP000554482">
    <property type="component" value="Unassembled WGS sequence"/>
</dbReference>
<organism evidence="2 3">
    <name type="scientific">Thalictrum thalictroides</name>
    <name type="common">Rue-anemone</name>
    <name type="synonym">Anemone thalictroides</name>
    <dbReference type="NCBI Taxonomy" id="46969"/>
    <lineage>
        <taxon>Eukaryota</taxon>
        <taxon>Viridiplantae</taxon>
        <taxon>Streptophyta</taxon>
        <taxon>Embryophyta</taxon>
        <taxon>Tracheophyta</taxon>
        <taxon>Spermatophyta</taxon>
        <taxon>Magnoliopsida</taxon>
        <taxon>Ranunculales</taxon>
        <taxon>Ranunculaceae</taxon>
        <taxon>Thalictroideae</taxon>
        <taxon>Thalictrum</taxon>
    </lineage>
</organism>
<gene>
    <name evidence="2" type="ORF">FRX31_010183</name>
</gene>
<sequence>LSASLIPFREMNSLSQITALFAQLASHLQTGPSSTNPPNPLFSSISSLNQSLNLNEDQSRVTVLNKVLSLMCFKAPEVYDNQIKCLVETIVTVLSSSISCEVLSFQNEEFLRIGSSISSRSCVKLIQTFLNISAALEGYDTLKMLLLSAVLQVAVSASCYQGSFPFTPVLNLEPRCWKITSGADLQYFFHEGVSVNNHEIPLRLLLWYLDPLTLKHDISNILQEYVERPFIDLKKELHDRISWHSIVVCLVLSPIMFIETRALLHNWFLITGWAFILELQIKLVSSMLDVLVQPLQWSISIEVGSKLPFSDAYFPHGHHLINALWGPISGERFLHLVNSITGLVFLPEKITCPMVKGDSTWEKMIDHKSTWAALMAFPEWFFFASVLLFSKKDCQSIFWATCISGTVKIEETHDTEQFSIAAARYLAYSIIPISKAHSDMLVKSLIQISESWSVNVCSTHERNPTSCGKKNIRKPRPRDNKNDTMFGKVKDGQALRHWLKDFHDCHTRYWTDSVNNCISKGGRVPNSYILHKNLLFRKIPLGILIGCTNLDEEESTMLLHYAATGEILQLTEAQNVESTHVVKKPKSTEDDLAGACLVFDLFDAVENMSASIFNSDESRLNFLSHLKVKAVKFMVKCIRSLLQVTIDEDGCKMLTLLDLHKRLEEWSYRGEDKIQSFKPLKDVIGALNLKLHSQPKVYERGMETADYCQSFCCCLTADLELSKGRVESWPAMHNRFQHPETLKTIAIQGVPQFSTMGMGDYALFLGLVLPSRSVKASEFSACYCLPGCLYFCYANYNYPLIHGPFDIGISNVERHETQPLNECG</sequence>
<comment type="caution">
    <text evidence="2">The sequence shown here is derived from an EMBL/GenBank/DDBJ whole genome shotgun (WGS) entry which is preliminary data.</text>
</comment>
<dbReference type="AlphaFoldDB" id="A0A7J6WS76"/>